<feature type="coiled-coil region" evidence="11">
    <location>
        <begin position="720"/>
        <end position="747"/>
    </location>
</feature>
<dbReference type="InterPro" id="IPR043128">
    <property type="entry name" value="Rev_trsase/Diguanyl_cyclase"/>
</dbReference>
<dbReference type="GO" id="GO:0042554">
    <property type="term" value="P:superoxide anion generation"/>
    <property type="evidence" value="ECO:0007669"/>
    <property type="project" value="TreeGrafter"/>
</dbReference>
<feature type="domain" description="FAD-binding FR-type" evidence="17">
    <location>
        <begin position="397"/>
        <end position="511"/>
    </location>
</feature>
<evidence type="ECO:0000256" key="4">
    <source>
        <dbReference type="ARBA" id="ARBA00022827"/>
    </source>
</evidence>
<dbReference type="PROSITE" id="PS00028">
    <property type="entry name" value="ZINC_FINGER_C2H2_1"/>
    <property type="match status" value="1"/>
</dbReference>
<dbReference type="PANTHER" id="PTHR11972:SF58">
    <property type="entry name" value="NADPH OXIDASE 5"/>
    <property type="match status" value="1"/>
</dbReference>
<evidence type="ECO:0000313" key="18">
    <source>
        <dbReference type="EMBL" id="GFT74719.1"/>
    </source>
</evidence>
<feature type="domain" description="EF-hand" evidence="15">
    <location>
        <begin position="50"/>
        <end position="85"/>
    </location>
</feature>
<dbReference type="GO" id="GO:0005509">
    <property type="term" value="F:calcium ion binding"/>
    <property type="evidence" value="ECO:0007669"/>
    <property type="project" value="InterPro"/>
</dbReference>
<dbReference type="InterPro" id="IPR050369">
    <property type="entry name" value="RBOH/FRE"/>
</dbReference>
<dbReference type="Proteomes" id="UP000887013">
    <property type="component" value="Unassembled WGS sequence"/>
</dbReference>
<evidence type="ECO:0000256" key="13">
    <source>
        <dbReference type="SAM" id="Phobius"/>
    </source>
</evidence>
<evidence type="ECO:0000256" key="10">
    <source>
        <dbReference type="PROSITE-ProRule" id="PRU00042"/>
    </source>
</evidence>
<evidence type="ECO:0000256" key="3">
    <source>
        <dbReference type="ARBA" id="ARBA00022692"/>
    </source>
</evidence>
<feature type="transmembrane region" description="Helical" evidence="13">
    <location>
        <begin position="328"/>
        <end position="353"/>
    </location>
</feature>
<dbReference type="Pfam" id="PF13499">
    <property type="entry name" value="EF-hand_7"/>
    <property type="match status" value="1"/>
</dbReference>
<dbReference type="InterPro" id="IPR013112">
    <property type="entry name" value="FAD-bd_8"/>
</dbReference>
<dbReference type="Pfam" id="PF08030">
    <property type="entry name" value="NAD_binding_6"/>
    <property type="match status" value="1"/>
</dbReference>
<dbReference type="InterPro" id="IPR013121">
    <property type="entry name" value="Fe_red_NAD-bd_6"/>
</dbReference>
<dbReference type="Gene3D" id="3.40.50.80">
    <property type="entry name" value="Nucleotide-binding domain of ferredoxin-NADP reductase (FNR) module"/>
    <property type="match status" value="2"/>
</dbReference>
<comment type="subcellular location">
    <subcellularLocation>
        <location evidence="1">Membrane</location>
        <topology evidence="1">Multi-pass membrane protein</topology>
    </subcellularLocation>
</comment>
<dbReference type="SUPFAM" id="SSF63380">
    <property type="entry name" value="Riboflavin synthase domain-like"/>
    <property type="match status" value="1"/>
</dbReference>
<dbReference type="PROSITE" id="PS50222">
    <property type="entry name" value="EF_HAND_2"/>
    <property type="match status" value="3"/>
</dbReference>
<dbReference type="SUPFAM" id="SSF52343">
    <property type="entry name" value="Ferredoxin reductase-like, C-terminal NADP-linked domain"/>
    <property type="match status" value="1"/>
</dbReference>
<dbReference type="OrthoDB" id="167398at2759"/>
<dbReference type="PANTHER" id="PTHR11972">
    <property type="entry name" value="NADPH OXIDASE"/>
    <property type="match status" value="1"/>
</dbReference>
<evidence type="ECO:0000256" key="12">
    <source>
        <dbReference type="SAM" id="MobiDB-lite"/>
    </source>
</evidence>
<feature type="domain" description="EF-hand" evidence="15">
    <location>
        <begin position="86"/>
        <end position="121"/>
    </location>
</feature>
<evidence type="ECO:0000259" key="14">
    <source>
        <dbReference type="PROSITE" id="PS50157"/>
    </source>
</evidence>
<keyword evidence="7 13" id="KW-1133">Transmembrane helix</keyword>
<dbReference type="InterPro" id="IPR017927">
    <property type="entry name" value="FAD-bd_FR_type"/>
</dbReference>
<evidence type="ECO:0000259" key="17">
    <source>
        <dbReference type="PROSITE" id="PS51384"/>
    </source>
</evidence>
<keyword evidence="5" id="KW-0106">Calcium</keyword>
<feature type="domain" description="Reverse transcriptase" evidence="16">
    <location>
        <begin position="1223"/>
        <end position="1501"/>
    </location>
</feature>
<keyword evidence="9 13" id="KW-0472">Membrane</keyword>
<dbReference type="InterPro" id="IPR017938">
    <property type="entry name" value="Riboflavin_synthase-like_b-brl"/>
</dbReference>
<dbReference type="InterPro" id="IPR000477">
    <property type="entry name" value="RT_dom"/>
</dbReference>
<feature type="transmembrane region" description="Helical" evidence="13">
    <location>
        <begin position="236"/>
        <end position="259"/>
    </location>
</feature>
<comment type="caution">
    <text evidence="18">The sequence shown here is derived from an EMBL/GenBank/DDBJ whole genome shotgun (WGS) entry which is preliminary data.</text>
</comment>
<dbReference type="Pfam" id="PF01794">
    <property type="entry name" value="Ferric_reduct"/>
    <property type="match status" value="1"/>
</dbReference>
<evidence type="ECO:0000256" key="9">
    <source>
        <dbReference type="ARBA" id="ARBA00023136"/>
    </source>
</evidence>
<dbReference type="Pfam" id="PF08022">
    <property type="entry name" value="FAD_binding_8"/>
    <property type="match status" value="1"/>
</dbReference>
<dbReference type="SFLD" id="SFLDG01169">
    <property type="entry name" value="NADPH_oxidase_subgroup_(NOX)"/>
    <property type="match status" value="1"/>
</dbReference>
<dbReference type="EMBL" id="BMAW01117350">
    <property type="protein sequence ID" value="GFT74719.1"/>
    <property type="molecule type" value="Genomic_DNA"/>
</dbReference>
<evidence type="ECO:0000256" key="7">
    <source>
        <dbReference type="ARBA" id="ARBA00022989"/>
    </source>
</evidence>
<evidence type="ECO:0000259" key="15">
    <source>
        <dbReference type="PROSITE" id="PS50222"/>
    </source>
</evidence>
<feature type="compositionally biased region" description="Low complexity" evidence="12">
    <location>
        <begin position="987"/>
        <end position="1017"/>
    </location>
</feature>
<dbReference type="GO" id="GO:0006952">
    <property type="term" value="P:defense response"/>
    <property type="evidence" value="ECO:0007669"/>
    <property type="project" value="TreeGrafter"/>
</dbReference>
<dbReference type="InterPro" id="IPR013130">
    <property type="entry name" value="Fe3_Rdtase_TM_dom"/>
</dbReference>
<feature type="transmembrane region" description="Helical" evidence="13">
    <location>
        <begin position="204"/>
        <end position="224"/>
    </location>
</feature>
<dbReference type="SMART" id="SM00054">
    <property type="entry name" value="EFh"/>
    <property type="match status" value="3"/>
</dbReference>
<dbReference type="GO" id="GO:0008270">
    <property type="term" value="F:zinc ion binding"/>
    <property type="evidence" value="ECO:0007669"/>
    <property type="project" value="UniProtKB-KW"/>
</dbReference>
<feature type="domain" description="C2H2-type" evidence="14">
    <location>
        <begin position="2162"/>
        <end position="2186"/>
    </location>
</feature>
<dbReference type="PROSITE" id="PS51384">
    <property type="entry name" value="FAD_FR"/>
    <property type="match status" value="1"/>
</dbReference>
<dbReference type="InterPro" id="IPR018247">
    <property type="entry name" value="EF_Hand_1_Ca_BS"/>
</dbReference>
<dbReference type="CDD" id="cd06186">
    <property type="entry name" value="NOX_Duox_like_FAD_NADP"/>
    <property type="match status" value="2"/>
</dbReference>
<reference evidence="18" key="1">
    <citation type="submission" date="2020-08" db="EMBL/GenBank/DDBJ databases">
        <title>Multicomponent nature underlies the extraordinary mechanical properties of spider dragline silk.</title>
        <authorList>
            <person name="Kono N."/>
            <person name="Nakamura H."/>
            <person name="Mori M."/>
            <person name="Yoshida Y."/>
            <person name="Ohtoshi R."/>
            <person name="Malay A.D."/>
            <person name="Moran D.A.P."/>
            <person name="Tomita M."/>
            <person name="Numata K."/>
            <person name="Arakawa K."/>
        </authorList>
    </citation>
    <scope>NUCLEOTIDE SEQUENCE</scope>
</reference>
<dbReference type="FunFam" id="3.40.50.80:FF:000012">
    <property type="entry name" value="NADPH oxidase, isoform B"/>
    <property type="match status" value="1"/>
</dbReference>
<keyword evidence="8" id="KW-0560">Oxidoreductase</keyword>
<keyword evidence="10" id="KW-0863">Zinc-finger</keyword>
<dbReference type="InterPro" id="IPR043502">
    <property type="entry name" value="DNA/RNA_pol_sf"/>
</dbReference>
<dbReference type="FunFam" id="2.40.30.10:FF:000056">
    <property type="entry name" value="NADPH oxidase 5"/>
    <property type="match status" value="1"/>
</dbReference>
<dbReference type="PROSITE" id="PS00018">
    <property type="entry name" value="EF_HAND_1"/>
    <property type="match status" value="3"/>
</dbReference>
<feature type="compositionally biased region" description="Basic residues" evidence="12">
    <location>
        <begin position="1058"/>
        <end position="1077"/>
    </location>
</feature>
<dbReference type="GO" id="GO:0043020">
    <property type="term" value="C:NADPH oxidase complex"/>
    <property type="evidence" value="ECO:0007669"/>
    <property type="project" value="TreeGrafter"/>
</dbReference>
<sequence>MEFIANLEQSRASQGLTPENIANLEKIFHNAVGDKQEIDLESFKKVVQSKNMFFVERMFRVFDADHSGTVSLEEFMRVIRSFASQSPVEKLRYLFEVYDLNNDGSIQFIELRNVISECMKENGLQFGEDETDELTRMLFEDADTDGSGAITFAEFKSQLERQPAFMENLTISVERWLLPPMETQSKKSIIERVRRRLTWQHIRNNWTSVAYLFIYFLINLILFVTRAYQYRLSNMYVILARACGQCLNFNCAFIVVLILRQTLTWLRTHGYSQYFPIDQHLYYHKLTGVVILLYSLLHTAMHISNFSVMSVEQNIPLSELLISTHLGIGWVGGAACLTGWILLLILVVMCVSAMPFVRRSGKFEVFYYLHLLSFIFWVCLILHGPRFWHWFLGPALLYLMECIVRINRNLSSSKVAYVQQGVLLPSKVTHLVIKRPPKFDYRPGDYVYINIPTIAKFEWHPFTISSAPELDDVIWLHIRGVGEWTNSLYSYFQREDREAVLSDELAKNIEDITNSLRNDSLLSRTFIRHSSCLESPPGIELSKDCSLVSARSNEDDKTFKCQSPHIDNIDEAKKNKPDGSTFRTALDSASFLNPSFFAEDANQTVIEMEKNNVTFSVSSAISNFLEPAPPNWRRTSLTSFSSSRAIQRKNQEDIRSILAETGGGALDQDVFSNHSRVSSARTRREKRRSVRVSVARHGLRRCQTVIVMPTVNEDDEDETTGDLEKSLQATDEEMKDLKREVEVENVVVSQEPLRIFLDGPYGSPTRHIFQARHAVLIGTGIGVTPFASILQSIMYQYRKSRHTCPSCNHRWSDPMPISSVRLKKVDFFWLNRNQRCFEWFVNLLSELEVEQAQLEERDRFLDIHMYITSALHRTDMKAVGLQMALDLLYNKEKRDFITGLKSRTQPGRPDWNKDVKNDFFLTWLNDFFSVGSPEVVEICETAPPETSTLRVASVPSSEASVPVLKPSKAKRVRFDLPEPCPGPSLQSKDSSSSSPSGGDSTGPTGDSKLPSVPGVVGPVPPFLTKSQKDWLDRIKVVGSASELDEVYSQFILSIGGKPSRRRSRPRNPARRNTRRHLPSAEPAENSTSAAGSLSSAPSAGEPLTKRYDPVEASKLQKLFRANQKKALQSILSGPPKYCEISPDAVEDHFVRVFSENPYDPTFKFLSYDDPVACHLITDHMSPEEVWDKLKSLKNSAPGPDGIFYSNLKSRDLGAHVLSAFFNKILDLSAVPSSWKEAKVVLIPKPGDPLDISNWRPVSLLNTGGKVFSSVLAARISSWANINSRLSPFQKGFRENDGCSEHNFILEQAITGAKRHHLDLSMAWLDLENAFGSVPHRFILEALGHAGVPSSTVSLISAIYTGSTSTIRTSAGWTGPIPMRAGVRQGCPLSAILFNLSLEQILRTGISAPGFRLYGQEVKCLAYADDLLLLGQSPVDLQDNINSICSVAALAGLRFKPSKCVSLSFNYTGNKRSIDDASFLVAGTHIRNIQGQEAYKYLGVRVGLNYRQDNTEFFRGITRDVKLVAASPLAPWQKLTAIRAHILARAEFLCRNSHIQKKDVADLDKTLISTGKRILNLPTRANVNLVHLSCNKGGAALPHFRALLDVHSISHAFRLLASDDPLTSDVAFAGLRGVVRKKILRDPTPSECAEFLNGNKAGDFARESGDLSTQWSRARQAADRLSKFIKFSWTYNEELGCFYFNIFRSPNPVCVVPSTAGLVARLLRDDLESFYIKQLSGLVDQGKTVEVGGYVRHLRNAHGVDTASRVTYKCVSCGHSDRNLKKLARHKCRISNIFSSSTPRGEDLSTGGTHSKISPSQIPTRDGRLILARSPPALPIISNSTDKPEIPSNTNREFPTSTIYLNTTSTECKAGPATCGAFLANDLLNDFQIKSRPLVAPVLSESGQLGSDLEFEVPFAPTLTSTRVTPRIDLDRVVDPSPVPPEPLVGSSSICSSVQELAARILPSPGSVYDPLMDPVERDYIDLISLVDDFDGSRVFNLRPERRWSGGCFSSPISRPTPKFYSCPNIPPGFSSPDSFCAQDEGPKFHPVAASTPIVGRVSSGPVAETPVPCPIPFDIGAEPARGPFPSLLSFALGTLKGSATLCDLFGAVAIRSQFAPSADPPVISSEDCLTSPSPLVEDPLPPSCPPPVSPKAPRVAPSSIRTPCPYCEKPFKTQKGLNSHLVAVHSYGTMDLEGVFTSIAQQRKGKVTVFFCGPDQLAKTLQTKCDEFGFRFRKEIF</sequence>
<evidence type="ECO:0000256" key="5">
    <source>
        <dbReference type="ARBA" id="ARBA00022837"/>
    </source>
</evidence>
<keyword evidence="6" id="KW-0521">NADP</keyword>
<evidence type="ECO:0000313" key="19">
    <source>
        <dbReference type="Proteomes" id="UP000887013"/>
    </source>
</evidence>
<dbReference type="PROSITE" id="PS50878">
    <property type="entry name" value="RT_POL"/>
    <property type="match status" value="1"/>
</dbReference>
<gene>
    <name evidence="18" type="primary">NOX5</name>
    <name evidence="18" type="ORF">NPIL_623661</name>
</gene>
<dbReference type="Gene3D" id="1.10.238.10">
    <property type="entry name" value="EF-hand"/>
    <property type="match status" value="1"/>
</dbReference>
<feature type="region of interest" description="Disordered" evidence="12">
    <location>
        <begin position="1056"/>
        <end position="1106"/>
    </location>
</feature>
<evidence type="ECO:0000259" key="16">
    <source>
        <dbReference type="PROSITE" id="PS50878"/>
    </source>
</evidence>
<dbReference type="PROSITE" id="PS50157">
    <property type="entry name" value="ZINC_FINGER_C2H2_2"/>
    <property type="match status" value="1"/>
</dbReference>
<evidence type="ECO:0000256" key="11">
    <source>
        <dbReference type="SAM" id="Coils"/>
    </source>
</evidence>
<feature type="domain" description="EF-hand" evidence="15">
    <location>
        <begin position="130"/>
        <end position="165"/>
    </location>
</feature>
<keyword evidence="4" id="KW-0274">FAD</keyword>
<name>A0A8X6TZM5_NEPPI</name>
<feature type="region of interest" description="Disordered" evidence="12">
    <location>
        <begin position="972"/>
        <end position="1023"/>
    </location>
</feature>
<dbReference type="InterPro" id="IPR013087">
    <property type="entry name" value="Znf_C2H2_type"/>
</dbReference>
<feature type="compositionally biased region" description="Polar residues" evidence="12">
    <location>
        <begin position="1805"/>
        <end position="1817"/>
    </location>
</feature>
<organism evidence="18 19">
    <name type="scientific">Nephila pilipes</name>
    <name type="common">Giant wood spider</name>
    <name type="synonym">Nephila maculata</name>
    <dbReference type="NCBI Taxonomy" id="299642"/>
    <lineage>
        <taxon>Eukaryota</taxon>
        <taxon>Metazoa</taxon>
        <taxon>Ecdysozoa</taxon>
        <taxon>Arthropoda</taxon>
        <taxon>Chelicerata</taxon>
        <taxon>Arachnida</taxon>
        <taxon>Araneae</taxon>
        <taxon>Araneomorphae</taxon>
        <taxon>Entelegynae</taxon>
        <taxon>Araneoidea</taxon>
        <taxon>Nephilidae</taxon>
        <taxon>Nephila</taxon>
    </lineage>
</organism>
<evidence type="ECO:0000256" key="6">
    <source>
        <dbReference type="ARBA" id="ARBA00022857"/>
    </source>
</evidence>
<dbReference type="CDD" id="cd01650">
    <property type="entry name" value="RT_nLTR_like"/>
    <property type="match status" value="1"/>
</dbReference>
<feature type="compositionally biased region" description="Low complexity" evidence="12">
    <location>
        <begin position="1086"/>
        <end position="1099"/>
    </location>
</feature>
<keyword evidence="10" id="KW-0862">Zinc</keyword>
<protein>
    <submittedName>
        <fullName evidence="18">NADPH oxidase 5</fullName>
    </submittedName>
</protein>
<dbReference type="Gene3D" id="3.30.70.270">
    <property type="match status" value="1"/>
</dbReference>
<dbReference type="InterPro" id="IPR011992">
    <property type="entry name" value="EF-hand-dom_pair"/>
</dbReference>
<accession>A0A8X6TZM5</accession>
<feature type="transmembrane region" description="Helical" evidence="13">
    <location>
        <begin position="365"/>
        <end position="383"/>
    </location>
</feature>
<dbReference type="Pfam" id="PF13202">
    <property type="entry name" value="EF-hand_5"/>
    <property type="match status" value="1"/>
</dbReference>
<keyword evidence="19" id="KW-1185">Reference proteome</keyword>
<dbReference type="Gene3D" id="2.40.30.10">
    <property type="entry name" value="Translation factors"/>
    <property type="match status" value="1"/>
</dbReference>
<proteinExistence type="predicted"/>
<dbReference type="Pfam" id="PF00078">
    <property type="entry name" value="RVT_1"/>
    <property type="match status" value="1"/>
</dbReference>
<keyword evidence="11" id="KW-0175">Coiled coil</keyword>
<dbReference type="CDD" id="cd00051">
    <property type="entry name" value="EFh"/>
    <property type="match status" value="2"/>
</dbReference>
<keyword evidence="2" id="KW-0285">Flavoprotein</keyword>
<dbReference type="SUPFAM" id="SSF56672">
    <property type="entry name" value="DNA/RNA polymerases"/>
    <property type="match status" value="1"/>
</dbReference>
<feature type="region of interest" description="Disordered" evidence="12">
    <location>
        <begin position="1797"/>
        <end position="1817"/>
    </location>
</feature>
<dbReference type="InterPro" id="IPR002048">
    <property type="entry name" value="EF_hand_dom"/>
</dbReference>
<dbReference type="InterPro" id="IPR039261">
    <property type="entry name" value="FNR_nucleotide-bd"/>
</dbReference>
<evidence type="ECO:0000256" key="1">
    <source>
        <dbReference type="ARBA" id="ARBA00004141"/>
    </source>
</evidence>
<dbReference type="GO" id="GO:0016175">
    <property type="term" value="F:superoxide-generating NAD(P)H oxidase activity"/>
    <property type="evidence" value="ECO:0007669"/>
    <property type="project" value="TreeGrafter"/>
</dbReference>
<evidence type="ECO:0000256" key="2">
    <source>
        <dbReference type="ARBA" id="ARBA00022630"/>
    </source>
</evidence>
<keyword evidence="3 13" id="KW-0812">Transmembrane</keyword>
<dbReference type="SUPFAM" id="SSF47473">
    <property type="entry name" value="EF-hand"/>
    <property type="match status" value="1"/>
</dbReference>
<feature type="transmembrane region" description="Helical" evidence="13">
    <location>
        <begin position="286"/>
        <end position="308"/>
    </location>
</feature>
<evidence type="ECO:0000256" key="8">
    <source>
        <dbReference type="ARBA" id="ARBA00023002"/>
    </source>
</evidence>
<dbReference type="GO" id="GO:0071897">
    <property type="term" value="P:DNA biosynthetic process"/>
    <property type="evidence" value="ECO:0007669"/>
    <property type="project" value="UniProtKB-ARBA"/>
</dbReference>
<keyword evidence="10" id="KW-0479">Metal-binding</keyword>